<evidence type="ECO:0000256" key="6">
    <source>
        <dbReference type="HAMAP-Rule" id="MF_01554"/>
    </source>
</evidence>
<comment type="PTM">
    <text evidence="6">Activated by phosphorylation.</text>
</comment>
<dbReference type="NCBIfam" id="TIGR01455">
    <property type="entry name" value="glmM"/>
    <property type="match status" value="1"/>
</dbReference>
<dbReference type="InterPro" id="IPR016055">
    <property type="entry name" value="A-D-PHexomutase_a/b/a-I/II/III"/>
</dbReference>
<evidence type="ECO:0000256" key="7">
    <source>
        <dbReference type="RuleBase" id="RU004326"/>
    </source>
</evidence>
<evidence type="ECO:0000256" key="4">
    <source>
        <dbReference type="ARBA" id="ARBA00022842"/>
    </source>
</evidence>
<dbReference type="SUPFAM" id="SSF53738">
    <property type="entry name" value="Phosphoglucomutase, first 3 domains"/>
    <property type="match status" value="3"/>
</dbReference>
<feature type="binding site" evidence="6">
    <location>
        <position position="244"/>
    </location>
    <ligand>
        <name>Mg(2+)</name>
        <dbReference type="ChEBI" id="CHEBI:18420"/>
    </ligand>
</feature>
<dbReference type="Pfam" id="PF02880">
    <property type="entry name" value="PGM_PMM_III"/>
    <property type="match status" value="1"/>
</dbReference>
<keyword evidence="2 6" id="KW-0597">Phosphoprotein</keyword>
<dbReference type="InterPro" id="IPR005843">
    <property type="entry name" value="A-D-PHexomutase_C"/>
</dbReference>
<keyword evidence="5 6" id="KW-0413">Isomerase</keyword>
<sequence>MSRKLFGTDGVRGTANTHPMTAEMALRLGAAAGRYFRREGQNQHRVVIGKDTRLSGYMLENALTAGLTSTGMNVLLLGPVPTPAVGFLTRSMRADLGVMISASHNPSEDNGIKFFGPDGFKLSDEAEAEIEAILAGEAALVPPRDIGRAKRIEDGRGRYVEYAKTTFPGRGRLSGLKVVIDCANGAAYRAAPEVLWELGAEVIPVGVAPNGFNINDRCGSTYTQTAAEAVVAHGADVGIALDGDADRVMILDQNGRVADGDQIMALFAARWADEGRLNGGTLVATVMSNLGLERFLQGRGLRLERTPVGDRYVVEAMRRGGWNLGGEQSGHIVMTDYATTGDGLIAGLQFLAEMARTGRPASELVQTFARVPQLLRNVRYAAGQEPLKSPAVRKAINAAEEQLTGKGRLLIRKSGTEPLIRVMAECEDEPLLTRVVNDIVGAVKAAV</sequence>
<dbReference type="InterPro" id="IPR016066">
    <property type="entry name" value="A-D-PHexomutase_CS"/>
</dbReference>
<dbReference type="InterPro" id="IPR005845">
    <property type="entry name" value="A-D-PHexomutase_a/b/a-II"/>
</dbReference>
<evidence type="ECO:0000256" key="2">
    <source>
        <dbReference type="ARBA" id="ARBA00022553"/>
    </source>
</evidence>
<evidence type="ECO:0000313" key="13">
    <source>
        <dbReference type="EMBL" id="MDR5655146.1"/>
    </source>
</evidence>
<dbReference type="InterPro" id="IPR005841">
    <property type="entry name" value="Alpha-D-phosphohexomutase_SF"/>
</dbReference>
<dbReference type="Proteomes" id="UP001247754">
    <property type="component" value="Unassembled WGS sequence"/>
</dbReference>
<protein>
    <recommendedName>
        <fullName evidence="6 8">Phosphoglucosamine mutase</fullName>
        <ecNumber evidence="6 8">5.4.2.10</ecNumber>
    </recommendedName>
</protein>
<dbReference type="PROSITE" id="PS00710">
    <property type="entry name" value="PGM_PMM"/>
    <property type="match status" value="1"/>
</dbReference>
<dbReference type="InterPro" id="IPR005844">
    <property type="entry name" value="A-D-PHexomutase_a/b/a-I"/>
</dbReference>
<dbReference type="GO" id="GO:0008966">
    <property type="term" value="F:phosphoglucosamine mutase activity"/>
    <property type="evidence" value="ECO:0007669"/>
    <property type="project" value="UniProtKB-EC"/>
</dbReference>
<dbReference type="Gene3D" id="3.30.310.50">
    <property type="entry name" value="Alpha-D-phosphohexomutase, C-terminal domain"/>
    <property type="match status" value="1"/>
</dbReference>
<evidence type="ECO:0000259" key="10">
    <source>
        <dbReference type="Pfam" id="PF02878"/>
    </source>
</evidence>
<keyword evidence="3 6" id="KW-0479">Metal-binding</keyword>
<dbReference type="EMBL" id="JAVKPH010000048">
    <property type="protein sequence ID" value="MDR5655146.1"/>
    <property type="molecule type" value="Genomic_DNA"/>
</dbReference>
<evidence type="ECO:0000256" key="5">
    <source>
        <dbReference type="ARBA" id="ARBA00023235"/>
    </source>
</evidence>
<comment type="similarity">
    <text evidence="1 6 7">Belongs to the phosphohexose mutase family.</text>
</comment>
<dbReference type="HAMAP" id="MF_01554_B">
    <property type="entry name" value="GlmM_B"/>
    <property type="match status" value="1"/>
</dbReference>
<proteinExistence type="inferred from homology"/>
<dbReference type="InterPro" id="IPR005846">
    <property type="entry name" value="A-D-PHexomutase_a/b/a-III"/>
</dbReference>
<feature type="domain" description="Alpha-D-phosphohexomutase C-terminal" evidence="9">
    <location>
        <begin position="377"/>
        <end position="440"/>
    </location>
</feature>
<feature type="modified residue" description="Phosphoserine" evidence="6">
    <location>
        <position position="103"/>
    </location>
</feature>
<comment type="catalytic activity">
    <reaction evidence="6 8">
        <text>alpha-D-glucosamine 1-phosphate = D-glucosamine 6-phosphate</text>
        <dbReference type="Rhea" id="RHEA:23424"/>
        <dbReference type="ChEBI" id="CHEBI:58516"/>
        <dbReference type="ChEBI" id="CHEBI:58725"/>
        <dbReference type="EC" id="5.4.2.10"/>
    </reaction>
</comment>
<dbReference type="CDD" id="cd05802">
    <property type="entry name" value="GlmM"/>
    <property type="match status" value="1"/>
</dbReference>
<organism evidence="13 14">
    <name type="scientific">Ruixingdingia sedimenti</name>
    <dbReference type="NCBI Taxonomy" id="3073604"/>
    <lineage>
        <taxon>Bacteria</taxon>
        <taxon>Pseudomonadati</taxon>
        <taxon>Pseudomonadota</taxon>
        <taxon>Alphaproteobacteria</taxon>
        <taxon>Rhodobacterales</taxon>
        <taxon>Paracoccaceae</taxon>
        <taxon>Ruixingdingia</taxon>
    </lineage>
</organism>
<evidence type="ECO:0000256" key="3">
    <source>
        <dbReference type="ARBA" id="ARBA00022723"/>
    </source>
</evidence>
<evidence type="ECO:0000259" key="12">
    <source>
        <dbReference type="Pfam" id="PF02880"/>
    </source>
</evidence>
<feature type="domain" description="Alpha-D-phosphohexomutase alpha/beta/alpha" evidence="12">
    <location>
        <begin position="259"/>
        <end position="367"/>
    </location>
</feature>
<feature type="domain" description="Alpha-D-phosphohexomutase alpha/beta/alpha" evidence="11">
    <location>
        <begin position="158"/>
        <end position="255"/>
    </location>
</feature>
<feature type="binding site" evidence="6">
    <location>
        <position position="246"/>
    </location>
    <ligand>
        <name>Mg(2+)</name>
        <dbReference type="ChEBI" id="CHEBI:18420"/>
    </ligand>
</feature>
<dbReference type="PRINTS" id="PR00509">
    <property type="entry name" value="PGMPMM"/>
</dbReference>
<dbReference type="RefSeq" id="WP_310459256.1">
    <property type="nucleotide sequence ID" value="NZ_JAVKPH010000048.1"/>
</dbReference>
<feature type="active site" description="Phosphoserine intermediate" evidence="6">
    <location>
        <position position="103"/>
    </location>
</feature>
<dbReference type="NCBIfam" id="NF008139">
    <property type="entry name" value="PRK10887.1"/>
    <property type="match status" value="1"/>
</dbReference>
<evidence type="ECO:0000259" key="9">
    <source>
        <dbReference type="Pfam" id="PF00408"/>
    </source>
</evidence>
<dbReference type="Gene3D" id="3.40.120.10">
    <property type="entry name" value="Alpha-D-Glucose-1,6-Bisphosphate, subunit A, domain 3"/>
    <property type="match status" value="3"/>
</dbReference>
<dbReference type="EC" id="5.4.2.10" evidence="6 8"/>
<feature type="binding site" description="via phosphate group" evidence="6">
    <location>
        <position position="103"/>
    </location>
    <ligand>
        <name>Mg(2+)</name>
        <dbReference type="ChEBI" id="CHEBI:18420"/>
    </ligand>
</feature>
<feature type="binding site" evidence="6">
    <location>
        <position position="242"/>
    </location>
    <ligand>
        <name>Mg(2+)</name>
        <dbReference type="ChEBI" id="CHEBI:18420"/>
    </ligand>
</feature>
<keyword evidence="14" id="KW-1185">Reference proteome</keyword>
<dbReference type="PANTHER" id="PTHR42946">
    <property type="entry name" value="PHOSPHOHEXOSE MUTASE"/>
    <property type="match status" value="1"/>
</dbReference>
<dbReference type="PANTHER" id="PTHR42946:SF1">
    <property type="entry name" value="PHOSPHOGLUCOMUTASE (ALPHA-D-GLUCOSE-1,6-BISPHOSPHATE-DEPENDENT)"/>
    <property type="match status" value="1"/>
</dbReference>
<comment type="cofactor">
    <cofactor evidence="6">
        <name>Mg(2+)</name>
        <dbReference type="ChEBI" id="CHEBI:18420"/>
    </cofactor>
    <text evidence="6">Binds 1 Mg(2+) ion per subunit.</text>
</comment>
<dbReference type="Pfam" id="PF00408">
    <property type="entry name" value="PGM_PMM_IV"/>
    <property type="match status" value="1"/>
</dbReference>
<feature type="domain" description="Alpha-D-phosphohexomutase alpha/beta/alpha" evidence="10">
    <location>
        <begin position="3"/>
        <end position="137"/>
    </location>
</feature>
<evidence type="ECO:0000259" key="11">
    <source>
        <dbReference type="Pfam" id="PF02879"/>
    </source>
</evidence>
<dbReference type="SUPFAM" id="SSF55957">
    <property type="entry name" value="Phosphoglucomutase, C-terminal domain"/>
    <property type="match status" value="1"/>
</dbReference>
<evidence type="ECO:0000313" key="14">
    <source>
        <dbReference type="Proteomes" id="UP001247754"/>
    </source>
</evidence>
<name>A0ABU1FE39_9RHOB</name>
<keyword evidence="4 6" id="KW-0460">Magnesium</keyword>
<accession>A0ABU1FE39</accession>
<dbReference type="Pfam" id="PF02879">
    <property type="entry name" value="PGM_PMM_II"/>
    <property type="match status" value="1"/>
</dbReference>
<dbReference type="Pfam" id="PF02878">
    <property type="entry name" value="PGM_PMM_I"/>
    <property type="match status" value="1"/>
</dbReference>
<comment type="caution">
    <text evidence="13">The sequence shown here is derived from an EMBL/GenBank/DDBJ whole genome shotgun (WGS) entry which is preliminary data.</text>
</comment>
<dbReference type="InterPro" id="IPR006352">
    <property type="entry name" value="GlmM_bact"/>
</dbReference>
<gene>
    <name evidence="6 13" type="primary">glmM</name>
    <name evidence="13" type="ORF">RGD00_21275</name>
</gene>
<dbReference type="InterPro" id="IPR036900">
    <property type="entry name" value="A-D-PHexomutase_C_sf"/>
</dbReference>
<dbReference type="InterPro" id="IPR050060">
    <property type="entry name" value="Phosphoglucosamine_mutase"/>
</dbReference>
<evidence type="ECO:0000256" key="1">
    <source>
        <dbReference type="ARBA" id="ARBA00010231"/>
    </source>
</evidence>
<reference evidence="13 14" key="1">
    <citation type="submission" date="2023-09" db="EMBL/GenBank/DDBJ databases">
        <title>Xinfangfangia sedmenti sp. nov., isolated the sedment.</title>
        <authorList>
            <person name="Xu L."/>
        </authorList>
    </citation>
    <scope>NUCLEOTIDE SEQUENCE [LARGE SCALE GENOMIC DNA]</scope>
    <source>
        <strain evidence="13 14">LG-4</strain>
    </source>
</reference>
<evidence type="ECO:0000256" key="8">
    <source>
        <dbReference type="RuleBase" id="RU004327"/>
    </source>
</evidence>
<comment type="function">
    <text evidence="6 8">Catalyzes the conversion of glucosamine-6-phosphate to glucosamine-1-phosphate.</text>
</comment>